<protein>
    <submittedName>
        <fullName evidence="1">Uncharacterized protein</fullName>
    </submittedName>
</protein>
<sequence length="86" mass="9045">MNTSRDYTTVKYSPTGQQQWVARYNGPGNSSDQAREVALDGAGNVLVTGNVSVTVPGGVSGSATVKYSASGQQLWAAFYAGARRTR</sequence>
<accession>A0ABY4GF03</accession>
<evidence type="ECO:0000313" key="2">
    <source>
        <dbReference type="Proteomes" id="UP000830401"/>
    </source>
</evidence>
<keyword evidence="1" id="KW-0614">Plasmid</keyword>
<dbReference type="Pfam" id="PF06739">
    <property type="entry name" value="SBBP"/>
    <property type="match status" value="1"/>
</dbReference>
<organism evidence="1 2">
    <name type="scientific">Hymenobacter volaticus</name>
    <dbReference type="NCBI Taxonomy" id="2932254"/>
    <lineage>
        <taxon>Bacteria</taxon>
        <taxon>Pseudomonadati</taxon>
        <taxon>Bacteroidota</taxon>
        <taxon>Cytophagia</taxon>
        <taxon>Cytophagales</taxon>
        <taxon>Hymenobacteraceae</taxon>
        <taxon>Hymenobacter</taxon>
    </lineage>
</organism>
<dbReference type="EMBL" id="CP095064">
    <property type="protein sequence ID" value="UOQ69094.1"/>
    <property type="molecule type" value="Genomic_DNA"/>
</dbReference>
<dbReference type="Proteomes" id="UP000830401">
    <property type="component" value="Plasmid unnamed3"/>
</dbReference>
<keyword evidence="2" id="KW-1185">Reference proteome</keyword>
<proteinExistence type="predicted"/>
<dbReference type="RefSeq" id="WP_245126848.1">
    <property type="nucleotide sequence ID" value="NZ_CP095064.1"/>
</dbReference>
<name>A0ABY4GF03_9BACT</name>
<dbReference type="InterPro" id="IPR010620">
    <property type="entry name" value="SBBP_repeat"/>
</dbReference>
<evidence type="ECO:0000313" key="1">
    <source>
        <dbReference type="EMBL" id="UOQ69094.1"/>
    </source>
</evidence>
<reference evidence="1" key="1">
    <citation type="submission" date="2022-04" db="EMBL/GenBank/DDBJ databases">
        <title>Hymenobacter sp. isolated from the air.</title>
        <authorList>
            <person name="Won M."/>
            <person name="Lee C.-M."/>
            <person name="Woen H.-Y."/>
            <person name="Kwon S.-W."/>
        </authorList>
    </citation>
    <scope>NUCLEOTIDE SEQUENCE</scope>
    <source>
        <strain evidence="1">5420S-77</strain>
        <plasmid evidence="1">unnamed3</plasmid>
    </source>
</reference>
<geneLocation type="plasmid" evidence="1 2">
    <name>unnamed3</name>
</geneLocation>
<gene>
    <name evidence="1" type="ORF">MUN86_26720</name>
</gene>